<feature type="chain" id="PRO_5039729977" evidence="1">
    <location>
        <begin position="20"/>
        <end position="210"/>
    </location>
</feature>
<feature type="signal peptide" evidence="1">
    <location>
        <begin position="1"/>
        <end position="19"/>
    </location>
</feature>
<dbReference type="Proteomes" id="UP000504606">
    <property type="component" value="Unplaced"/>
</dbReference>
<keyword evidence="2" id="KW-1185">Reference proteome</keyword>
<name>A0A9C6X698_FRAOC</name>
<keyword evidence="1" id="KW-0732">Signal</keyword>
<sequence length="210" mass="23688">MRKLPVCFVLPVCRIAVFGQRIVGGSRNCGLYNALVNLVAQHNSQLSNWLNLGPWIADVKRVYACDHPKNELRLRSNITHFNPARPFAPQTLTAFANFTHDLDDSQWARGKVDIRSNNQWKENAFVLNFRNRACTAAKENLPPELAQYFHLGTPCVSKAGTHNIVVNMTWRYVNFPVMPYGTYRAEFSSGPPASDWISCVGFIGKIIPKP</sequence>
<dbReference type="GeneID" id="113207100"/>
<evidence type="ECO:0000256" key="1">
    <source>
        <dbReference type="SAM" id="SignalP"/>
    </source>
</evidence>
<accession>A0A9C6X698</accession>
<organism evidence="2 3">
    <name type="scientific">Frankliniella occidentalis</name>
    <name type="common">Western flower thrips</name>
    <name type="synonym">Euthrips occidentalis</name>
    <dbReference type="NCBI Taxonomy" id="133901"/>
    <lineage>
        <taxon>Eukaryota</taxon>
        <taxon>Metazoa</taxon>
        <taxon>Ecdysozoa</taxon>
        <taxon>Arthropoda</taxon>
        <taxon>Hexapoda</taxon>
        <taxon>Insecta</taxon>
        <taxon>Pterygota</taxon>
        <taxon>Neoptera</taxon>
        <taxon>Paraneoptera</taxon>
        <taxon>Thysanoptera</taxon>
        <taxon>Terebrantia</taxon>
        <taxon>Thripoidea</taxon>
        <taxon>Thripidae</taxon>
        <taxon>Frankliniella</taxon>
    </lineage>
</organism>
<reference evidence="3" key="1">
    <citation type="submission" date="2025-08" db="UniProtKB">
        <authorList>
            <consortium name="RefSeq"/>
        </authorList>
    </citation>
    <scope>IDENTIFICATION</scope>
    <source>
        <tissue evidence="3">Whole organism</tissue>
    </source>
</reference>
<gene>
    <name evidence="3" type="primary">LOC113207100</name>
</gene>
<evidence type="ECO:0000313" key="2">
    <source>
        <dbReference type="Proteomes" id="UP000504606"/>
    </source>
</evidence>
<protein>
    <submittedName>
        <fullName evidence="3">Uncharacterized protein LOC113207100 isoform X2</fullName>
    </submittedName>
</protein>
<dbReference type="RefSeq" id="XP_052129906.1">
    <property type="nucleotide sequence ID" value="XM_052273946.1"/>
</dbReference>
<proteinExistence type="predicted"/>
<evidence type="ECO:0000313" key="3">
    <source>
        <dbReference type="RefSeq" id="XP_052129906.1"/>
    </source>
</evidence>
<dbReference type="AlphaFoldDB" id="A0A9C6X698"/>